<feature type="compositionally biased region" description="Gly residues" evidence="5">
    <location>
        <begin position="853"/>
        <end position="863"/>
    </location>
</feature>
<dbReference type="PROSITE" id="PS50865">
    <property type="entry name" value="ZF_MYND_2"/>
    <property type="match status" value="1"/>
</dbReference>
<name>A0A836B3H0_CHLIN</name>
<dbReference type="InterPro" id="IPR002893">
    <property type="entry name" value="Znf_MYND"/>
</dbReference>
<feature type="compositionally biased region" description="Acidic residues" evidence="5">
    <location>
        <begin position="840"/>
        <end position="852"/>
    </location>
</feature>
<gene>
    <name evidence="7" type="ORF">HXX76_000906</name>
</gene>
<proteinExistence type="predicted"/>
<keyword evidence="2 4" id="KW-0863">Zinc-finger</keyword>
<evidence type="ECO:0000313" key="8">
    <source>
        <dbReference type="Proteomes" id="UP000650467"/>
    </source>
</evidence>
<feature type="domain" description="MYND-type" evidence="6">
    <location>
        <begin position="1390"/>
        <end position="1436"/>
    </location>
</feature>
<feature type="region of interest" description="Disordered" evidence="5">
    <location>
        <begin position="509"/>
        <end position="534"/>
    </location>
</feature>
<feature type="compositionally biased region" description="Acidic residues" evidence="5">
    <location>
        <begin position="412"/>
        <end position="428"/>
    </location>
</feature>
<feature type="compositionally biased region" description="Low complexity" evidence="5">
    <location>
        <begin position="1293"/>
        <end position="1310"/>
    </location>
</feature>
<evidence type="ECO:0000256" key="5">
    <source>
        <dbReference type="SAM" id="MobiDB-lite"/>
    </source>
</evidence>
<keyword evidence="8" id="KW-1185">Reference proteome</keyword>
<dbReference type="Gene3D" id="6.10.140.2220">
    <property type="match status" value="1"/>
</dbReference>
<feature type="region of interest" description="Disordered" evidence="5">
    <location>
        <begin position="840"/>
        <end position="865"/>
    </location>
</feature>
<feature type="region of interest" description="Disordered" evidence="5">
    <location>
        <begin position="407"/>
        <end position="441"/>
    </location>
</feature>
<keyword evidence="1" id="KW-0479">Metal-binding</keyword>
<evidence type="ECO:0000256" key="4">
    <source>
        <dbReference type="PROSITE-ProRule" id="PRU00134"/>
    </source>
</evidence>
<dbReference type="Proteomes" id="UP000650467">
    <property type="component" value="Unassembled WGS sequence"/>
</dbReference>
<organism evidence="7 8">
    <name type="scientific">Chlamydomonas incerta</name>
    <dbReference type="NCBI Taxonomy" id="51695"/>
    <lineage>
        <taxon>Eukaryota</taxon>
        <taxon>Viridiplantae</taxon>
        <taxon>Chlorophyta</taxon>
        <taxon>core chlorophytes</taxon>
        <taxon>Chlorophyceae</taxon>
        <taxon>CS clade</taxon>
        <taxon>Chlamydomonadales</taxon>
        <taxon>Chlamydomonadaceae</taxon>
        <taxon>Chlamydomonas</taxon>
    </lineage>
</organism>
<feature type="compositionally biased region" description="Gly residues" evidence="5">
    <location>
        <begin position="640"/>
        <end position="650"/>
    </location>
</feature>
<protein>
    <recommendedName>
        <fullName evidence="6">MYND-type domain-containing protein</fullName>
    </recommendedName>
</protein>
<evidence type="ECO:0000256" key="3">
    <source>
        <dbReference type="ARBA" id="ARBA00022833"/>
    </source>
</evidence>
<sequence length="1440" mass="144032">MFARLIGQVSWLAGLLLGVNLAHQFAASLPDWLGEEVGDLHAFLLNPAFILASMAAVYGQRLYGMLAPAEAEALPALSLAWYGQAVRGPRALLALLLLYLVRTTPRRLQARKRTGPVAFGRALVAFERAAACMTRSQLSTAARRAVAANVVGTDRVLLHELRVESLAGAKAANALHRAAELSVAEEVGMPPIYPTSCPPKKVRLAADLSGLLLTRSRAAAEAAPRRSMVEVGEAVLARMAALLAEAAAGGGGGRAAAATANPDEFRAAVLRSAYTGSRLVSTSAVILFRLCQGLRRGGVFAPAEVPVATARRNSLLAQMADSGMMGAWAGLARTLAAQPSRCPPALLHLASPAPAAPPAPAALAAHELHWAVLGDAGRYLRALVHAAAIMCDKDREAALLAAHLAAAGQEPGTDEDDEEEGDEEEEEEGRGAEGAAGGRRRGRVTGALAAEALVDALESSGLLEALCAALLAATATHAAAKCGLGEQLAVPPEAAALLRQEAAAAREAAGQRVSSAAEGTGRASSNAATGGGKAASTPPAALAALQYMYATSNLAISLIMLTNLAGALPRMAGEIGAAAVARRKARAAAGKAPPPPVEDAFSVVKATELSKRTAALLLGPAVQRLQRCLLERFSLDQLEQGGGGGAGEGAGEPARQDKSAGGGKAGAGGGGGCGWVLLDAFRMQGLQAQQMQRLDTEVVSADIDESGSADAPRLTLLEPALSMWAAQSVGLAGGAGAGGSADASLPSMHGVVRAIGRAMRAVHVLLTSSDCLDLAALPTGSRYTATAIAAASALAGTYKRFATAPDASAASTRAFAVDAMEAVAWTLAVGTRAVSMELMAGDEEEEEEEEDGGGGGGGAGGRRQQGLTELGLRPVAYPLQVFRHMAEAHGEGFRKLPAADQAALARRLAAAHWPASLDLALRLGARSLARSGLRVANVPPGAGGPGAEVVRGVTCLLPSLSVLVCTPAAAPWAEAVADEAAAGAGGLLVSMGKLAAWLGTQVGRRGLPLTAAKPDGEDDDDDEDEDGEDSGAKGKAKQQQPAAQPPPELGGGEASALFDAMAGGLWQLVGTGALQPLGLAMPAGATSAAAGSLAGGAALALGTSAEAAAELRGAVAYCLRGLCRAAAARAFAAAALPNGNAAAAQQRNTALGGTGACATWLGAPLAGWLPAPRDLLPARPERLLAGVGVLLGRCFSDGGVERGALAGWSHAAAGSLLALAAHERLSGDVQGWLLAGSGAGGAGSDAGSSFSAGMGALCYVLRAAGMQQDMDMVERLRAAAASAPREAGGGGSKAAEADAAGPSASGAGAKRAAGGSAAARNRAGRGAAAAGGGGGRAAASAPFCEQAQQLLKEWNARAPKPAGGGAAAAASPAAASGAGVEVAPAKACANPRCGRFGGPTEASLKPMQCSGCRTARYCCPGCQLEHWKAEGHKQECARSG</sequence>
<evidence type="ECO:0000313" key="7">
    <source>
        <dbReference type="EMBL" id="KAG2446318.1"/>
    </source>
</evidence>
<reference evidence="7" key="1">
    <citation type="journal article" date="2020" name="bioRxiv">
        <title>Comparative genomics of Chlamydomonas.</title>
        <authorList>
            <person name="Craig R.J."/>
            <person name="Hasan A.R."/>
            <person name="Ness R.W."/>
            <person name="Keightley P.D."/>
        </authorList>
    </citation>
    <scope>NUCLEOTIDE SEQUENCE</scope>
    <source>
        <strain evidence="7">SAG 7.73</strain>
    </source>
</reference>
<dbReference type="Pfam" id="PF01753">
    <property type="entry name" value="zf-MYND"/>
    <property type="match status" value="1"/>
</dbReference>
<feature type="region of interest" description="Disordered" evidence="5">
    <location>
        <begin position="640"/>
        <end position="665"/>
    </location>
</feature>
<feature type="region of interest" description="Disordered" evidence="5">
    <location>
        <begin position="1007"/>
        <end position="1054"/>
    </location>
</feature>
<feature type="region of interest" description="Disordered" evidence="5">
    <location>
        <begin position="1284"/>
        <end position="1310"/>
    </location>
</feature>
<feature type="compositionally biased region" description="Acidic residues" evidence="5">
    <location>
        <begin position="1016"/>
        <end position="1029"/>
    </location>
</feature>
<comment type="caution">
    <text evidence="7">The sequence shown here is derived from an EMBL/GenBank/DDBJ whole genome shotgun (WGS) entry which is preliminary data.</text>
</comment>
<dbReference type="EMBL" id="JAEHOC010000001">
    <property type="protein sequence ID" value="KAG2446318.1"/>
    <property type="molecule type" value="Genomic_DNA"/>
</dbReference>
<dbReference type="GO" id="GO:0008270">
    <property type="term" value="F:zinc ion binding"/>
    <property type="evidence" value="ECO:0007669"/>
    <property type="project" value="UniProtKB-KW"/>
</dbReference>
<evidence type="ECO:0000256" key="1">
    <source>
        <dbReference type="ARBA" id="ARBA00022723"/>
    </source>
</evidence>
<keyword evidence="3" id="KW-0862">Zinc</keyword>
<accession>A0A836B3H0</accession>
<evidence type="ECO:0000259" key="6">
    <source>
        <dbReference type="PROSITE" id="PS50865"/>
    </source>
</evidence>
<dbReference type="OrthoDB" id="548440at2759"/>
<dbReference type="SUPFAM" id="SSF144232">
    <property type="entry name" value="HIT/MYND zinc finger-like"/>
    <property type="match status" value="1"/>
</dbReference>
<evidence type="ECO:0000256" key="2">
    <source>
        <dbReference type="ARBA" id="ARBA00022771"/>
    </source>
</evidence>